<sequence length="95" mass="10281">MPTETDDAGTADALGRLRDYVNALVDVIATHPEPSLERDEAQWRLEELAAELAAPAPSAPRVKARWIKLAPVLTEVRPDVPAAAVGELVNAAFRR</sequence>
<comment type="caution">
    <text evidence="1">The sequence shown here is derived from an EMBL/GenBank/DDBJ whole genome shotgun (WGS) entry which is preliminary data.</text>
</comment>
<gene>
    <name evidence="1" type="ORF">GCM10010470_53870</name>
</gene>
<reference evidence="1 2" key="1">
    <citation type="journal article" date="2019" name="Int. J. Syst. Evol. Microbiol.">
        <title>The Global Catalogue of Microorganisms (GCM) 10K type strain sequencing project: providing services to taxonomists for standard genome sequencing and annotation.</title>
        <authorList>
            <consortium name="The Broad Institute Genomics Platform"/>
            <consortium name="The Broad Institute Genome Sequencing Center for Infectious Disease"/>
            <person name="Wu L."/>
            <person name="Ma J."/>
        </authorList>
    </citation>
    <scope>NUCLEOTIDE SEQUENCE [LARGE SCALE GENOMIC DNA]</scope>
    <source>
        <strain evidence="1 2">JCM 9383</strain>
    </source>
</reference>
<dbReference type="Proteomes" id="UP001500979">
    <property type="component" value="Unassembled WGS sequence"/>
</dbReference>
<name>A0ABN3VK65_9PSEU</name>
<evidence type="ECO:0000313" key="1">
    <source>
        <dbReference type="EMBL" id="GAA2811679.1"/>
    </source>
</evidence>
<organism evidence="1 2">
    <name type="scientific">Saccharopolyspora taberi</name>
    <dbReference type="NCBI Taxonomy" id="60895"/>
    <lineage>
        <taxon>Bacteria</taxon>
        <taxon>Bacillati</taxon>
        <taxon>Actinomycetota</taxon>
        <taxon>Actinomycetes</taxon>
        <taxon>Pseudonocardiales</taxon>
        <taxon>Pseudonocardiaceae</taxon>
        <taxon>Saccharopolyspora</taxon>
    </lineage>
</organism>
<proteinExistence type="predicted"/>
<keyword evidence="2" id="KW-1185">Reference proteome</keyword>
<accession>A0ABN3VK65</accession>
<evidence type="ECO:0000313" key="2">
    <source>
        <dbReference type="Proteomes" id="UP001500979"/>
    </source>
</evidence>
<dbReference type="RefSeq" id="WP_344684374.1">
    <property type="nucleotide sequence ID" value="NZ_BAAAUX010000023.1"/>
</dbReference>
<dbReference type="EMBL" id="BAAAUX010000023">
    <property type="protein sequence ID" value="GAA2811679.1"/>
    <property type="molecule type" value="Genomic_DNA"/>
</dbReference>
<protein>
    <submittedName>
        <fullName evidence="1">Uncharacterized protein</fullName>
    </submittedName>
</protein>